<evidence type="ECO:0000313" key="3">
    <source>
        <dbReference type="Proteomes" id="UP000198675"/>
    </source>
</evidence>
<proteinExistence type="predicted"/>
<organism evidence="2 3">
    <name type="scientific">Pseudomonas sihuiensis</name>
    <dbReference type="NCBI Taxonomy" id="1274359"/>
    <lineage>
        <taxon>Bacteria</taxon>
        <taxon>Pseudomonadati</taxon>
        <taxon>Pseudomonadota</taxon>
        <taxon>Gammaproteobacteria</taxon>
        <taxon>Pseudomonadales</taxon>
        <taxon>Pseudomonadaceae</taxon>
        <taxon>Pseudomonas</taxon>
    </lineage>
</organism>
<dbReference type="Gene3D" id="1.20.120.910">
    <property type="entry name" value="DksA, coiled-coil domain"/>
    <property type="match status" value="1"/>
</dbReference>
<feature type="zinc finger region" description="dksA C4-type" evidence="1">
    <location>
        <begin position="85"/>
        <end position="109"/>
    </location>
</feature>
<keyword evidence="3" id="KW-1185">Reference proteome</keyword>
<dbReference type="EMBL" id="LT629797">
    <property type="protein sequence ID" value="SDU83778.1"/>
    <property type="molecule type" value="Genomic_DNA"/>
</dbReference>
<dbReference type="Proteomes" id="UP000198675">
    <property type="component" value="Chromosome I"/>
</dbReference>
<sequence length="127" mass="14497">MTDDQFTPLIDYLKARYELIAAMIKTLEAGKPLIPPQDGEQHPNGTHDREDYERLLQTSRSQLGIELNRLQAALSRVHTSNYGLCCRCNLPMEEARLIRDPAAALCQECLDELAEERERAKRLFAGR</sequence>
<name>A0A1H2LSU5_9PSED</name>
<dbReference type="AlphaFoldDB" id="A0A1H2LSU5"/>
<dbReference type="PROSITE" id="PS51128">
    <property type="entry name" value="ZF_DKSA_2"/>
    <property type="match status" value="1"/>
</dbReference>
<reference evidence="3" key="1">
    <citation type="submission" date="2016-10" db="EMBL/GenBank/DDBJ databases">
        <authorList>
            <person name="Varghese N."/>
            <person name="Submissions S."/>
        </authorList>
    </citation>
    <scope>NUCLEOTIDE SEQUENCE [LARGE SCALE GENOMIC DNA]</scope>
    <source>
        <strain evidence="3">KCTC 32246</strain>
    </source>
</reference>
<accession>A0A1H2LSU5</accession>
<evidence type="ECO:0000256" key="1">
    <source>
        <dbReference type="PROSITE-ProRule" id="PRU00510"/>
    </source>
</evidence>
<protein>
    <submittedName>
        <fullName evidence="2">Uncharacterized protein</fullName>
    </submittedName>
</protein>
<evidence type="ECO:0000313" key="2">
    <source>
        <dbReference type="EMBL" id="SDU83778.1"/>
    </source>
</evidence>
<gene>
    <name evidence="2" type="ORF">SAMN05216363_2114</name>
</gene>
<dbReference type="RefSeq" id="WP_017679298.1">
    <property type="nucleotide sequence ID" value="NZ_LT629797.1"/>
</dbReference>